<dbReference type="EMBL" id="JH658966">
    <property type="protein sequence ID" value="EXL67387.1"/>
    <property type="molecule type" value="Genomic_DNA"/>
</dbReference>
<dbReference type="AlphaFoldDB" id="X0GUV3"/>
<gene>
    <name evidence="2" type="ORF">FOPG_16493</name>
</gene>
<sequence length="534" mass="59486">MSNQHISITSPQAFDPSCIQVATQSVSQACKPTPKKYENTGKCPVCGKWQKFLSAHKSRTHGLKRPPPAGRRVQCTKCKKEWSAKNRKRNKCPCNAEIISFRTLSIEQIPGCETVGSGSQNSDDHQPFSVPQISSGGANDPTVVTALTDRSIKRQRKLPSVYLLCIVIAPPSAQDIANDDLVGVKVDLTDHEILQTPLASIINDDVVSKLKEDLGNAFVSETNGEPVLHQSVLTALYAGALSHVKSEIRGYPWVQEQLRNDSLVEHIRSMEVSQVLLWVSNNTSAWPGMSMTEFYEHMRKVSDACGNPAICLSQTEADQEEFKIGDIEAFDEIAKNAPNSRYKYRPKTCFGTGTCSLPGDELDDQVLKRSHSCGAADVKLGSSPERQHLKCIKPGAQRLTRSQFPDPKEPRWFHQERVKSLEDFGEFRIIFIEDKMAYAVRTKFEDKDGKKVIAVKPLELSDFYWSKSQKLKMHQLFAFAAYIRANLLKRGDSEEHYGSLRVGVRIDIGVSELSEEGDFFVVEVARIPGAGSNN</sequence>
<proteinExistence type="predicted"/>
<reference evidence="2" key="1">
    <citation type="submission" date="2011-11" db="EMBL/GenBank/DDBJ databases">
        <title>The Genome Sequence of Fusarium oxysporum PHW808.</title>
        <authorList>
            <consortium name="The Broad Institute Genome Sequencing Platform"/>
            <person name="Ma L.-J."/>
            <person name="Gale L.R."/>
            <person name="Schwartz D.C."/>
            <person name="Zhou S."/>
            <person name="Corby-Kistler H."/>
            <person name="Young S.K."/>
            <person name="Zeng Q."/>
            <person name="Gargeya S."/>
            <person name="Fitzgerald M."/>
            <person name="Haas B."/>
            <person name="Abouelleil A."/>
            <person name="Alvarado L."/>
            <person name="Arachchi H.M."/>
            <person name="Berlin A."/>
            <person name="Brown A."/>
            <person name="Chapman S.B."/>
            <person name="Chen Z."/>
            <person name="Dunbar C."/>
            <person name="Freedman E."/>
            <person name="Gearin G."/>
            <person name="Goldberg J."/>
            <person name="Griggs A."/>
            <person name="Gujja S."/>
            <person name="Heiman D."/>
            <person name="Howarth C."/>
            <person name="Larson L."/>
            <person name="Lui A."/>
            <person name="MacDonald P.J.P."/>
            <person name="Montmayeur A."/>
            <person name="Murphy C."/>
            <person name="Neiman D."/>
            <person name="Pearson M."/>
            <person name="Priest M."/>
            <person name="Roberts A."/>
            <person name="Saif S."/>
            <person name="Shea T."/>
            <person name="Shenoy N."/>
            <person name="Sisk P."/>
            <person name="Stolte C."/>
            <person name="Sykes S."/>
            <person name="Wortman J."/>
            <person name="Nusbaum C."/>
            <person name="Birren B."/>
        </authorList>
    </citation>
    <scope>NUCLEOTIDE SEQUENCE [LARGE SCALE GENOMIC DNA]</scope>
    <source>
        <strain evidence="2">54008</strain>
    </source>
</reference>
<protein>
    <submittedName>
        <fullName evidence="2">Uncharacterized protein</fullName>
    </submittedName>
</protein>
<evidence type="ECO:0000256" key="1">
    <source>
        <dbReference type="SAM" id="MobiDB-lite"/>
    </source>
</evidence>
<feature type="region of interest" description="Disordered" evidence="1">
    <location>
        <begin position="115"/>
        <end position="141"/>
    </location>
</feature>
<reference evidence="2" key="2">
    <citation type="submission" date="2012-05" db="EMBL/GenBank/DDBJ databases">
        <title>The Genome Annotation of Fusarium oxysporum PHW808.</title>
        <authorList>
            <consortium name="The Broad Institute Genomics Platform"/>
            <person name="Ma L.-J."/>
            <person name="Corby-Kistler H."/>
            <person name="Broz K."/>
            <person name="Gale L.R."/>
            <person name="Jonkers W."/>
            <person name="O'Donnell K."/>
            <person name="Ploetz R."/>
            <person name="Steinberg C."/>
            <person name="Schwartz D.C."/>
            <person name="VanEtten H."/>
            <person name="Zhou S."/>
            <person name="Young S.K."/>
            <person name="Zeng Q."/>
            <person name="Gargeya S."/>
            <person name="Fitzgerald M."/>
            <person name="Abouelleil A."/>
            <person name="Alvarado L."/>
            <person name="Chapman S.B."/>
            <person name="Gainer-Dewar J."/>
            <person name="Goldberg J."/>
            <person name="Griggs A."/>
            <person name="Gujja S."/>
            <person name="Hansen M."/>
            <person name="Howarth C."/>
            <person name="Imamovic A."/>
            <person name="Ireland A."/>
            <person name="Larimer J."/>
            <person name="McCowan C."/>
            <person name="Murphy C."/>
            <person name="Pearson M."/>
            <person name="Poon T.W."/>
            <person name="Priest M."/>
            <person name="Roberts A."/>
            <person name="Saif S."/>
            <person name="Shea T."/>
            <person name="Sykes S."/>
            <person name="Wortman J."/>
            <person name="Nusbaum C."/>
            <person name="Birren B."/>
        </authorList>
    </citation>
    <scope>NUCLEOTIDE SEQUENCE</scope>
    <source>
        <strain evidence="2">54008</strain>
    </source>
</reference>
<evidence type="ECO:0000313" key="2">
    <source>
        <dbReference type="EMBL" id="EXL67387.1"/>
    </source>
</evidence>
<name>X0GUV3_FUSOX</name>
<accession>X0GUV3</accession>
<dbReference type="Proteomes" id="UP000030676">
    <property type="component" value="Unassembled WGS sequence"/>
</dbReference>
<organism evidence="2">
    <name type="scientific">Fusarium oxysporum f. sp. conglutinans race 2 54008</name>
    <dbReference type="NCBI Taxonomy" id="1089457"/>
    <lineage>
        <taxon>Eukaryota</taxon>
        <taxon>Fungi</taxon>
        <taxon>Dikarya</taxon>
        <taxon>Ascomycota</taxon>
        <taxon>Pezizomycotina</taxon>
        <taxon>Sordariomycetes</taxon>
        <taxon>Hypocreomycetidae</taxon>
        <taxon>Hypocreales</taxon>
        <taxon>Nectriaceae</taxon>
        <taxon>Fusarium</taxon>
        <taxon>Fusarium oxysporum species complex</taxon>
    </lineage>
</organism>
<dbReference type="HOGENOM" id="CLU_478996_0_0_1"/>
<dbReference type="OrthoDB" id="5082798at2759"/>